<feature type="region of interest" description="Disordered" evidence="3">
    <location>
        <begin position="1033"/>
        <end position="1116"/>
    </location>
</feature>
<dbReference type="CDD" id="cd14686">
    <property type="entry name" value="bZIP"/>
    <property type="match status" value="1"/>
</dbReference>
<feature type="compositionally biased region" description="Polar residues" evidence="3">
    <location>
        <begin position="1041"/>
        <end position="1053"/>
    </location>
</feature>
<feature type="compositionally biased region" description="Low complexity" evidence="3">
    <location>
        <begin position="650"/>
        <end position="668"/>
    </location>
</feature>
<evidence type="ECO:0000256" key="1">
    <source>
        <dbReference type="ARBA" id="ARBA00022441"/>
    </source>
</evidence>
<gene>
    <name evidence="4" type="ORF">CY34DRAFT_799280</name>
</gene>
<evidence type="ECO:0000313" key="5">
    <source>
        <dbReference type="Proteomes" id="UP000054485"/>
    </source>
</evidence>
<evidence type="ECO:0000313" key="4">
    <source>
        <dbReference type="EMBL" id="KIK47549.1"/>
    </source>
</evidence>
<feature type="compositionally biased region" description="Basic and acidic residues" evidence="3">
    <location>
        <begin position="1055"/>
        <end position="1095"/>
    </location>
</feature>
<sequence>MHSISDLTTFCRKTTGDVPPKLVGASTTVVGSKMYLFGGRLVTERRMVSDLYVFDLETFVWERITPSPEDDIPEARYFHCTETWNNQLIVFGGMGSTPNSNNPEDLCVLNDVRFFDLSILRWLPATATNTASTESGTESLVPKPRYAHLSSVSADRLFIIGGQDLSNVWLDDIYVYDLLGKAWVQRRSFPHHCGTYRSVAVSANQRVRLPQEEDHSADTTTMLGPPGTRFRPDKSPPAAQAFTSSDSFVHMPYSAPPTDNFPNDIYLYSNYNFTDVKREFEVFSPLPDTDFTITDRSSDMTGTSFPPGLRFPSGAILGTHFIIAGTYLAHTYQSYSIWALDMLTMTWSRIDPGSAVATGSWFRACLWAEANKLMIFGNRNGNLIEDYNRRLLSWDHVAVIDLESFGIYQPPPLQIDIPMQEFGLSALEEGILADFEIICDDGRKVKCSRKTLEDRWPWFKDQRNKFLARARQAIEILPSSSMDVGLPDLPGAPGSSEARPDPRLTPRAFNLSEPYPITLALLQYFYSLALITPLQHAPAVLSQLLILSSTYQIHHLESLVKHAMHRALSNSTSVGVYEVATLCSCRSLQIRALKTVMSYSQKRTGRSRADSKNGGGGRNPDPSDSDNPGRSSDNVPTSSRSRGGGGGGVSDANLSSSLDQQSSTGSTSRGFTANLTFPTGDGSSCQNSAATATATVSQITQTSHKNTLSECTLTPRRRRSMAHHRNRTFSIISAHTDLEICAVADLLSPAVSHLRSYAEEQERVGVAIDDVDDYLDPINGVHTAKKAPGMPYLLLEHEEPLSPSFGSHSMTSSTTHSESDFDISSDDYSGPCASPISSFPAFHLPRRTRTRSRASNGHVSASDSDTPSLSSSTTSISSNGSISQLYSTSPPTSPATLKTPIDHPAVANQQLTIIEERITDDQDITGRRYSDSGSIIFSPDYTSPPLRKPFLARTPDTRPKARVFNVEHLRLNVQPTATRHFPSISPAPSSTFDIGSPMSSTFSPTSAYTSMSSSRPAKSSTLNRFISPGPSKAPSVLESAWSASPTASVVTSKTARKEDNKAEKARRSEEKKRQKAEAKAEHKAKLERLAEELKDRQRRKAATLDRQSVHSHRSFGRVARRHWDDDIAMYDGLGAL</sequence>
<dbReference type="GO" id="GO:0045454">
    <property type="term" value="P:cell redox homeostasis"/>
    <property type="evidence" value="ECO:0007669"/>
    <property type="project" value="TreeGrafter"/>
</dbReference>
<dbReference type="HOGENOM" id="CLU_008950_0_0_1"/>
<evidence type="ECO:0000256" key="2">
    <source>
        <dbReference type="ARBA" id="ARBA00022737"/>
    </source>
</evidence>
<evidence type="ECO:0000256" key="3">
    <source>
        <dbReference type="SAM" id="MobiDB-lite"/>
    </source>
</evidence>
<dbReference type="InParanoid" id="A0A0D0BCQ4"/>
<dbReference type="FunCoup" id="A0A0D0BCQ4">
    <property type="interactions" value="114"/>
</dbReference>
<dbReference type="SUPFAM" id="SSF117281">
    <property type="entry name" value="Kelch motif"/>
    <property type="match status" value="1"/>
</dbReference>
<keyword evidence="2" id="KW-0677">Repeat</keyword>
<dbReference type="PANTHER" id="PTHR43503:SF2">
    <property type="entry name" value="NEGATIVE REGULATOR OF SPORULATION MDS3-RELATED"/>
    <property type="match status" value="1"/>
</dbReference>
<feature type="region of interest" description="Disordered" evidence="3">
    <location>
        <begin position="599"/>
        <end position="675"/>
    </location>
</feature>
<dbReference type="InterPro" id="IPR015915">
    <property type="entry name" value="Kelch-typ_b-propeller"/>
</dbReference>
<keyword evidence="1" id="KW-0880">Kelch repeat</keyword>
<accession>A0A0D0BCQ4</accession>
<dbReference type="Gene3D" id="2.120.10.80">
    <property type="entry name" value="Kelch-type beta propeller"/>
    <property type="match status" value="2"/>
</dbReference>
<reference evidence="4 5" key="1">
    <citation type="submission" date="2014-04" db="EMBL/GenBank/DDBJ databases">
        <authorList>
            <consortium name="DOE Joint Genome Institute"/>
            <person name="Kuo A."/>
            <person name="Ruytinx J."/>
            <person name="Rineau F."/>
            <person name="Colpaert J."/>
            <person name="Kohler A."/>
            <person name="Nagy L.G."/>
            <person name="Floudas D."/>
            <person name="Copeland A."/>
            <person name="Barry K.W."/>
            <person name="Cichocki N."/>
            <person name="Veneault-Fourrey C."/>
            <person name="LaButti K."/>
            <person name="Lindquist E.A."/>
            <person name="Lipzen A."/>
            <person name="Lundell T."/>
            <person name="Morin E."/>
            <person name="Murat C."/>
            <person name="Sun H."/>
            <person name="Tunlid A."/>
            <person name="Henrissat B."/>
            <person name="Grigoriev I.V."/>
            <person name="Hibbett D.S."/>
            <person name="Martin F."/>
            <person name="Nordberg H.P."/>
            <person name="Cantor M.N."/>
            <person name="Hua S.X."/>
        </authorList>
    </citation>
    <scope>NUCLEOTIDE SEQUENCE [LARGE SCALE GENOMIC DNA]</scope>
    <source>
        <strain evidence="4 5">UH-Slu-Lm8-n1</strain>
    </source>
</reference>
<dbReference type="AlphaFoldDB" id="A0A0D0BCQ4"/>
<name>A0A0D0BCQ4_9AGAM</name>
<dbReference type="EMBL" id="KN835146">
    <property type="protein sequence ID" value="KIK47549.1"/>
    <property type="molecule type" value="Genomic_DNA"/>
</dbReference>
<feature type="compositionally biased region" description="Low complexity" evidence="3">
    <location>
        <begin position="860"/>
        <end position="887"/>
    </location>
</feature>
<reference evidence="5" key="2">
    <citation type="submission" date="2015-01" db="EMBL/GenBank/DDBJ databases">
        <title>Evolutionary Origins and Diversification of the Mycorrhizal Mutualists.</title>
        <authorList>
            <consortium name="DOE Joint Genome Institute"/>
            <consortium name="Mycorrhizal Genomics Consortium"/>
            <person name="Kohler A."/>
            <person name="Kuo A."/>
            <person name="Nagy L.G."/>
            <person name="Floudas D."/>
            <person name="Copeland A."/>
            <person name="Barry K.W."/>
            <person name="Cichocki N."/>
            <person name="Veneault-Fourrey C."/>
            <person name="LaButti K."/>
            <person name="Lindquist E.A."/>
            <person name="Lipzen A."/>
            <person name="Lundell T."/>
            <person name="Morin E."/>
            <person name="Murat C."/>
            <person name="Riley R."/>
            <person name="Ohm R."/>
            <person name="Sun H."/>
            <person name="Tunlid A."/>
            <person name="Henrissat B."/>
            <person name="Grigoriev I.V."/>
            <person name="Hibbett D.S."/>
            <person name="Martin F."/>
        </authorList>
    </citation>
    <scope>NUCLEOTIDE SEQUENCE [LARGE SCALE GENOMIC DNA]</scope>
    <source>
        <strain evidence="5">UH-Slu-Lm8-n1</strain>
    </source>
</reference>
<dbReference type="GO" id="GO:0005739">
    <property type="term" value="C:mitochondrion"/>
    <property type="evidence" value="ECO:0007669"/>
    <property type="project" value="TreeGrafter"/>
</dbReference>
<dbReference type="Pfam" id="PF24681">
    <property type="entry name" value="Kelch_KLHDC2_KLHL20_DRC7"/>
    <property type="match status" value="1"/>
</dbReference>
<dbReference type="Proteomes" id="UP000054485">
    <property type="component" value="Unassembled WGS sequence"/>
</dbReference>
<organism evidence="4 5">
    <name type="scientific">Suillus luteus UH-Slu-Lm8-n1</name>
    <dbReference type="NCBI Taxonomy" id="930992"/>
    <lineage>
        <taxon>Eukaryota</taxon>
        <taxon>Fungi</taxon>
        <taxon>Dikarya</taxon>
        <taxon>Basidiomycota</taxon>
        <taxon>Agaricomycotina</taxon>
        <taxon>Agaricomycetes</taxon>
        <taxon>Agaricomycetidae</taxon>
        <taxon>Boletales</taxon>
        <taxon>Suillineae</taxon>
        <taxon>Suillaceae</taxon>
        <taxon>Suillus</taxon>
    </lineage>
</organism>
<proteinExistence type="predicted"/>
<keyword evidence="5" id="KW-1185">Reference proteome</keyword>
<feature type="compositionally biased region" description="Low complexity" evidence="3">
    <location>
        <begin position="803"/>
        <end position="816"/>
    </location>
</feature>
<dbReference type="Gene3D" id="3.30.710.10">
    <property type="entry name" value="Potassium Channel Kv1.1, Chain A"/>
    <property type="match status" value="1"/>
</dbReference>
<feature type="region of interest" description="Disordered" evidence="3">
    <location>
        <begin position="485"/>
        <end position="505"/>
    </location>
</feature>
<dbReference type="PANTHER" id="PTHR43503">
    <property type="entry name" value="MCG48959-RELATED"/>
    <property type="match status" value="1"/>
</dbReference>
<dbReference type="STRING" id="930992.A0A0D0BCQ4"/>
<protein>
    <recommendedName>
        <fullName evidence="6">Regulatory protein ral2</fullName>
    </recommendedName>
</protein>
<feature type="region of interest" description="Disordered" evidence="3">
    <location>
        <begin position="803"/>
        <end position="827"/>
    </location>
</feature>
<dbReference type="OrthoDB" id="10001928at2759"/>
<feature type="compositionally biased region" description="Polar residues" evidence="3">
    <location>
        <begin position="625"/>
        <end position="637"/>
    </location>
</feature>
<feature type="region of interest" description="Disordered" evidence="3">
    <location>
        <begin position="839"/>
        <end position="901"/>
    </location>
</feature>
<dbReference type="InterPro" id="IPR011333">
    <property type="entry name" value="SKP1/BTB/POZ_sf"/>
</dbReference>
<feature type="region of interest" description="Disordered" evidence="3">
    <location>
        <begin position="211"/>
        <end position="239"/>
    </location>
</feature>
<dbReference type="GO" id="GO:0005829">
    <property type="term" value="C:cytosol"/>
    <property type="evidence" value="ECO:0007669"/>
    <property type="project" value="TreeGrafter"/>
</dbReference>
<evidence type="ECO:0008006" key="6">
    <source>
        <dbReference type="Google" id="ProtNLM"/>
    </source>
</evidence>